<dbReference type="EMBL" id="CAXDID020000717">
    <property type="protein sequence ID" value="CAL6111705.1"/>
    <property type="molecule type" value="Genomic_DNA"/>
</dbReference>
<sequence>MLNVNSKQLKIDLHSHTSCSDGKYTPIELINKAISIDLSVFAITDHDNMDSIEIVKDVQIPSSMTFIPGIELTTRSNLLDDADFHLVLLFPQLSKGQFKCRQIINRQKLNNLNLLLQGNLYVREQRMRWLIEHLKTQHQLEVEWQEFHDFHLMNAKNRQLIQRYSVAKYLVHKQYAVSVQHAFDKYLYQDIPSQYFQLEEMIKLAVNMNAIPILAHPLQYVQITPQLSKISEENSKVKLVFLVNSK</sequence>
<proteinExistence type="predicted"/>
<dbReference type="Gene3D" id="1.10.150.650">
    <property type="match status" value="1"/>
</dbReference>
<dbReference type="InterPro" id="IPR004013">
    <property type="entry name" value="PHP_dom"/>
</dbReference>
<dbReference type="Proteomes" id="UP001642409">
    <property type="component" value="Unassembled WGS sequence"/>
</dbReference>
<organism evidence="2">
    <name type="scientific">Hexamita inflata</name>
    <dbReference type="NCBI Taxonomy" id="28002"/>
    <lineage>
        <taxon>Eukaryota</taxon>
        <taxon>Metamonada</taxon>
        <taxon>Diplomonadida</taxon>
        <taxon>Hexamitidae</taxon>
        <taxon>Hexamitinae</taxon>
        <taxon>Hexamita</taxon>
    </lineage>
</organism>
<dbReference type="GO" id="GO:0004534">
    <property type="term" value="F:5'-3' RNA exonuclease activity"/>
    <property type="evidence" value="ECO:0007669"/>
    <property type="project" value="TreeGrafter"/>
</dbReference>
<dbReference type="AlphaFoldDB" id="A0AA86R2Z7"/>
<dbReference type="Pfam" id="PF02811">
    <property type="entry name" value="PHP"/>
    <property type="match status" value="1"/>
</dbReference>
<feature type="domain" description="Polymerase/histidinol phosphatase N-terminal" evidence="1">
    <location>
        <begin position="11"/>
        <end position="76"/>
    </location>
</feature>
<comment type="caution">
    <text evidence="2">The sequence shown here is derived from an EMBL/GenBank/DDBJ whole genome shotgun (WGS) entry which is preliminary data.</text>
</comment>
<reference evidence="3 4" key="2">
    <citation type="submission" date="2024-07" db="EMBL/GenBank/DDBJ databases">
        <authorList>
            <person name="Akdeniz Z."/>
        </authorList>
    </citation>
    <scope>NUCLEOTIDE SEQUENCE [LARGE SCALE GENOMIC DNA]</scope>
</reference>
<dbReference type="SMART" id="SM00481">
    <property type="entry name" value="POLIIIAc"/>
    <property type="match status" value="1"/>
</dbReference>
<name>A0AA86R2Z7_9EUKA</name>
<dbReference type="EMBL" id="CATOUU010001034">
    <property type="protein sequence ID" value="CAI9968257.1"/>
    <property type="molecule type" value="Genomic_DNA"/>
</dbReference>
<evidence type="ECO:0000313" key="3">
    <source>
        <dbReference type="EMBL" id="CAL6111705.1"/>
    </source>
</evidence>
<dbReference type="PANTHER" id="PTHR42924:SF3">
    <property type="entry name" value="POLYMERASE_HISTIDINOL PHOSPHATASE N-TERMINAL DOMAIN-CONTAINING PROTEIN"/>
    <property type="match status" value="1"/>
</dbReference>
<dbReference type="InterPro" id="IPR016195">
    <property type="entry name" value="Pol/histidinol_Pase-like"/>
</dbReference>
<accession>A0AA86R2Z7</accession>
<evidence type="ECO:0000313" key="4">
    <source>
        <dbReference type="Proteomes" id="UP001642409"/>
    </source>
</evidence>
<evidence type="ECO:0000313" key="2">
    <source>
        <dbReference type="EMBL" id="CAI9968257.1"/>
    </source>
</evidence>
<dbReference type="PANTHER" id="PTHR42924">
    <property type="entry name" value="EXONUCLEASE"/>
    <property type="match status" value="1"/>
</dbReference>
<reference evidence="2" key="1">
    <citation type="submission" date="2023-06" db="EMBL/GenBank/DDBJ databases">
        <authorList>
            <person name="Kurt Z."/>
        </authorList>
    </citation>
    <scope>NUCLEOTIDE SEQUENCE</scope>
</reference>
<gene>
    <name evidence="2" type="ORF">HINF_LOCUS55902</name>
    <name evidence="3" type="ORF">HINF_LOCUS76577</name>
</gene>
<dbReference type="GO" id="GO:0035312">
    <property type="term" value="F:5'-3' DNA exonuclease activity"/>
    <property type="evidence" value="ECO:0007669"/>
    <property type="project" value="TreeGrafter"/>
</dbReference>
<keyword evidence="4" id="KW-1185">Reference proteome</keyword>
<dbReference type="InterPro" id="IPR052018">
    <property type="entry name" value="PHP_domain"/>
</dbReference>
<evidence type="ECO:0000259" key="1">
    <source>
        <dbReference type="SMART" id="SM00481"/>
    </source>
</evidence>
<dbReference type="InterPro" id="IPR003141">
    <property type="entry name" value="Pol/His_phosphatase_N"/>
</dbReference>
<dbReference type="Gene3D" id="3.20.20.140">
    <property type="entry name" value="Metal-dependent hydrolases"/>
    <property type="match status" value="1"/>
</dbReference>
<dbReference type="SUPFAM" id="SSF89550">
    <property type="entry name" value="PHP domain-like"/>
    <property type="match status" value="1"/>
</dbReference>
<protein>
    <submittedName>
        <fullName evidence="2">Metal-dependent phosphoesterase</fullName>
    </submittedName>
    <submittedName>
        <fullName evidence="3">Metal-dependent_phosphoesterase</fullName>
    </submittedName>
</protein>